<accession>A0A8J5PM75</accession>
<name>A0A8J5PM75_FUSOX</name>
<proteinExistence type="predicted"/>
<dbReference type="EMBL" id="JAELUR010000011">
    <property type="protein sequence ID" value="KAG7425246.1"/>
    <property type="molecule type" value="Genomic_DNA"/>
</dbReference>
<gene>
    <name evidence="1" type="ORF">Forpi1262_v013014</name>
</gene>
<evidence type="ECO:0000313" key="1">
    <source>
        <dbReference type="EMBL" id="KAG7425246.1"/>
    </source>
</evidence>
<organism evidence="1 2">
    <name type="scientific">Fusarium oxysporum f. sp. raphani</name>
    <dbReference type="NCBI Taxonomy" id="96318"/>
    <lineage>
        <taxon>Eukaryota</taxon>
        <taxon>Fungi</taxon>
        <taxon>Dikarya</taxon>
        <taxon>Ascomycota</taxon>
        <taxon>Pezizomycotina</taxon>
        <taxon>Sordariomycetes</taxon>
        <taxon>Hypocreomycetidae</taxon>
        <taxon>Hypocreales</taxon>
        <taxon>Nectriaceae</taxon>
        <taxon>Fusarium</taxon>
        <taxon>Fusarium oxysporum species complex</taxon>
    </lineage>
</organism>
<dbReference type="Proteomes" id="UP000693942">
    <property type="component" value="Unassembled WGS sequence"/>
</dbReference>
<sequence length="1308" mass="145680">MSSQLPESVFVPVALQALVIGQDFPQTKYRIAPLIQPNYNALCTDGGLVKHDLMDQINLSHLRLKAEYNSRFVDLTSGQAIGERLGVYLSWCLPRVYRTGITATDQARADHGDAKVRAGFDRENTGSEDSAQFRSAPDRWLVFRLVTSGSGVSKSFIVESNRVRNINDDDLRAIIRPDVENITSAFVDPRIPLSRQSEVFLGKSSALFDYKNDTSAIYRRPFTINEAGNEFFADYQPHNTSVFSFFDPVPSNSTATYTYMVVGFHQNRVDDPLAMFDSMEEDRRPKYAHLLKACQMSLNPEVARGFLERPANITTRTICHGVLRNVQFSKQECEATGHSITLQDMFLNSQPVAVGTHALDALAAYIHTAQSLDPDPKKNAVNQLIGQLVMLIAREDDIDIQRKAAADLGTGDWVTKVEASIWKFSHHEDAHDPAKKEELPRSEHQVALLEINDYQIVMDTCQREIGQLKHILFACWWNAISLSQFDDSLRRTDREQVKKTALDTVARIRFLLGLVRSFKDRRDAGIMWLERELGKVTQTSASPFGVHQDPTLLIAGLSSGWPTGFGEAVPVRLSPAVARTEDWSSVNSSLYPAKLQQCLNANFPGVKSPVNLLLRELSGDETINRLWQASAYAGEEERIGQGWFPLFVEWELEYYHVPWKYWEFHAERTGSWKYRINKTTNLSATNVGSSRRIIHGRTLITPQTSTTLRSRLAQLFDQTDAAVLEKILPKGMREDILSKVMQLSFFSAPLTGFADHLATMRRGAHPTPSIPVDDRAARDLLGIGPEDFRFMQDTAGLTPYGITTPVMPPVANGCPFKPVIHGQARFTRMVIVDKFGQIVTGIEPPQLDGTPGTALYPCISSSLSCQRVPSTYFPNTAIKIDEEQGPCQFFQITPRINQKARLNAYYVVSDGKDGHREAADWDNPVWGWLVANYVDRSIMVFNPDGAFVSEVLLVGESSSSLSSMRPDPEHTPDPVSRLVDLIESMRNYKFANDLYRMLSEATKGVNSTPGDVADLAAAAFGKPFCIADFGCSVELAAPPNVNQSILAEAKIPEKDLVDYNFSVAVGNPTAAFDGLAGTFVSDGPIEKVFTGYGTSSNEEAAPSLVTMTKPLALKPFYIPGDDPRFKEKLQQQARTLSAILDPVTPLHIFSGGVFPVKELRLPAWAIDKAMRRIRPFFKVGPLLVPKMPAPDKVRIQSKQLDQYVRSGAPAPVPAVKMSLTGVDQWEWLQPRLDSDRPVVDHLRISKPDEQLNVEEAGAAELVEGYAMMLRQLQKGEPNASAEFPGPLFKVWSSKVNNRNVINCYDTRS</sequence>
<reference evidence="1" key="1">
    <citation type="submission" date="2021-04" db="EMBL/GenBank/DDBJ databases">
        <title>First draft genome resource for Brassicaceae pathogens Fusarium oxysporum f. sp. raphani and Fusarium oxysporum f. sp. rapae.</title>
        <authorList>
            <person name="Asai S."/>
        </authorList>
    </citation>
    <scope>NUCLEOTIDE SEQUENCE</scope>
    <source>
        <strain evidence="1">Tf1262</strain>
    </source>
</reference>
<protein>
    <submittedName>
        <fullName evidence="1">Uncharacterized protein</fullName>
    </submittedName>
</protein>
<comment type="caution">
    <text evidence="1">The sequence shown here is derived from an EMBL/GenBank/DDBJ whole genome shotgun (WGS) entry which is preliminary data.</text>
</comment>
<evidence type="ECO:0000313" key="2">
    <source>
        <dbReference type="Proteomes" id="UP000693942"/>
    </source>
</evidence>